<comment type="cofactor">
    <cofactor evidence="1">
        <name>Zn(2+)</name>
        <dbReference type="ChEBI" id="CHEBI:29105"/>
    </cofactor>
</comment>
<evidence type="ECO:0000256" key="1">
    <source>
        <dbReference type="ARBA" id="ARBA00001947"/>
    </source>
</evidence>
<dbReference type="SUPFAM" id="SSF56281">
    <property type="entry name" value="Metallo-hydrolase/oxidoreductase"/>
    <property type="match status" value="1"/>
</dbReference>
<evidence type="ECO:0000256" key="2">
    <source>
        <dbReference type="ARBA" id="ARBA00022723"/>
    </source>
</evidence>
<dbReference type="PROSITE" id="PS00743">
    <property type="entry name" value="BETA_LACTAMASE_B_1"/>
    <property type="match status" value="1"/>
</dbReference>
<dbReference type="Gene3D" id="3.60.15.10">
    <property type="entry name" value="Ribonuclease Z/Hydroxyacylglutathione hydrolase-like"/>
    <property type="match status" value="1"/>
</dbReference>
<dbReference type="InterPro" id="IPR001018">
    <property type="entry name" value="Beta-lactamase_class-B_CS"/>
</dbReference>
<dbReference type="AlphaFoldDB" id="A0A368L8F8"/>
<keyword evidence="4" id="KW-0862">Zinc</keyword>
<dbReference type="OrthoDB" id="9803916at2"/>
<name>A0A368L8F8_9BURK</name>
<feature type="domain" description="Metallo-beta-lactamase" evidence="5">
    <location>
        <begin position="34"/>
        <end position="215"/>
    </location>
</feature>
<dbReference type="InterPro" id="IPR001279">
    <property type="entry name" value="Metallo-B-lactamas"/>
</dbReference>
<dbReference type="InterPro" id="IPR052533">
    <property type="entry name" value="WalJ/YycJ-like"/>
</dbReference>
<protein>
    <submittedName>
        <fullName evidence="6">MBL fold metallo-hydrolase</fullName>
    </submittedName>
</protein>
<proteinExistence type="predicted"/>
<dbReference type="GO" id="GO:0017001">
    <property type="term" value="P:antibiotic catabolic process"/>
    <property type="evidence" value="ECO:0007669"/>
    <property type="project" value="InterPro"/>
</dbReference>
<evidence type="ECO:0000256" key="3">
    <source>
        <dbReference type="ARBA" id="ARBA00022801"/>
    </source>
</evidence>
<accession>A0A368L8F8</accession>
<dbReference type="PANTHER" id="PTHR47619">
    <property type="entry name" value="METALLO-HYDROLASE YYCJ-RELATED"/>
    <property type="match status" value="1"/>
</dbReference>
<dbReference type="Pfam" id="PF12706">
    <property type="entry name" value="Lactamase_B_2"/>
    <property type="match status" value="1"/>
</dbReference>
<dbReference type="Proteomes" id="UP000252357">
    <property type="component" value="Unassembled WGS sequence"/>
</dbReference>
<keyword evidence="7" id="KW-1185">Reference proteome</keyword>
<dbReference type="InterPro" id="IPR036866">
    <property type="entry name" value="RibonucZ/Hydroxyglut_hydro"/>
</dbReference>
<dbReference type="RefSeq" id="WP_114402083.1">
    <property type="nucleotide sequence ID" value="NZ_QPGB01000001.1"/>
</dbReference>
<dbReference type="EMBL" id="QPGB01000001">
    <property type="protein sequence ID" value="RCS59933.1"/>
    <property type="molecule type" value="Genomic_DNA"/>
</dbReference>
<comment type="caution">
    <text evidence="6">The sequence shown here is derived from an EMBL/GenBank/DDBJ whole genome shotgun (WGS) entry which is preliminary data.</text>
</comment>
<dbReference type="GO" id="GO:0008800">
    <property type="term" value="F:beta-lactamase activity"/>
    <property type="evidence" value="ECO:0007669"/>
    <property type="project" value="InterPro"/>
</dbReference>
<dbReference type="PANTHER" id="PTHR47619:SF1">
    <property type="entry name" value="EXODEOXYRIBONUCLEASE WALJ"/>
    <property type="match status" value="1"/>
</dbReference>
<sequence>MRLAGLGSGSAGNGILIAAGSSQPDSLPRADSTTTVLVDCGFTLKEAELRIARHGLDPAQLEAILVTHEHSDHVGGVERLARKYGLPIYLTRGTWLATRWSKPDALNFQFIEGYAAQQIGLLTVFPYAIPHDAREPAQYVFRYQDKQIGLLTDVGHYAPHLAQVLQALDGLLLECNHELALLDESSYPARLKQRIGGRFGHLSNCTAAAILRDIAHSGLQCVIAAHLSQENNRPALARAALEPVLAPLGLTDRLHIACQEQGFDWIKIQ</sequence>
<reference evidence="6 7" key="1">
    <citation type="journal article" date="2018" name="Int. J. Syst. Evol. Microbiol.">
        <title>Parvibium lacunae gen. nov., sp. nov., a new member of the family Alcaligenaceae isolated from a freshwater pond.</title>
        <authorList>
            <person name="Chen W.M."/>
            <person name="Xie P.B."/>
            <person name="Hsu M.Y."/>
            <person name="Sheu S.Y."/>
        </authorList>
    </citation>
    <scope>NUCLEOTIDE SEQUENCE [LARGE SCALE GENOMIC DNA]</scope>
    <source>
        <strain evidence="6 7">KMB9</strain>
    </source>
</reference>
<evidence type="ECO:0000259" key="5">
    <source>
        <dbReference type="Pfam" id="PF12706"/>
    </source>
</evidence>
<evidence type="ECO:0000313" key="6">
    <source>
        <dbReference type="EMBL" id="RCS59933.1"/>
    </source>
</evidence>
<keyword evidence="3 6" id="KW-0378">Hydrolase</keyword>
<dbReference type="GO" id="GO:0008270">
    <property type="term" value="F:zinc ion binding"/>
    <property type="evidence" value="ECO:0007669"/>
    <property type="project" value="InterPro"/>
</dbReference>
<keyword evidence="2" id="KW-0479">Metal-binding</keyword>
<evidence type="ECO:0000313" key="7">
    <source>
        <dbReference type="Proteomes" id="UP000252357"/>
    </source>
</evidence>
<evidence type="ECO:0000256" key="4">
    <source>
        <dbReference type="ARBA" id="ARBA00022833"/>
    </source>
</evidence>
<gene>
    <name evidence="6" type="ORF">DU000_02645</name>
</gene>
<organism evidence="6 7">
    <name type="scientific">Parvibium lacunae</name>
    <dbReference type="NCBI Taxonomy" id="1888893"/>
    <lineage>
        <taxon>Bacteria</taxon>
        <taxon>Pseudomonadati</taxon>
        <taxon>Pseudomonadota</taxon>
        <taxon>Betaproteobacteria</taxon>
        <taxon>Burkholderiales</taxon>
        <taxon>Alcaligenaceae</taxon>
        <taxon>Parvibium</taxon>
    </lineage>
</organism>